<dbReference type="Proteomes" id="UP001457282">
    <property type="component" value="Unassembled WGS sequence"/>
</dbReference>
<dbReference type="Pfam" id="PF03171">
    <property type="entry name" value="2OG-FeII_Oxy"/>
    <property type="match status" value="1"/>
</dbReference>
<proteinExistence type="inferred from homology"/>
<evidence type="ECO:0000313" key="6">
    <source>
        <dbReference type="EMBL" id="KAK9921321.1"/>
    </source>
</evidence>
<evidence type="ECO:0000256" key="4">
    <source>
        <dbReference type="ARBA" id="ARBA00023004"/>
    </source>
</evidence>
<organism evidence="6 7">
    <name type="scientific">Rubus argutus</name>
    <name type="common">Southern blackberry</name>
    <dbReference type="NCBI Taxonomy" id="59490"/>
    <lineage>
        <taxon>Eukaryota</taxon>
        <taxon>Viridiplantae</taxon>
        <taxon>Streptophyta</taxon>
        <taxon>Embryophyta</taxon>
        <taxon>Tracheophyta</taxon>
        <taxon>Spermatophyta</taxon>
        <taxon>Magnoliopsida</taxon>
        <taxon>eudicotyledons</taxon>
        <taxon>Gunneridae</taxon>
        <taxon>Pentapetalae</taxon>
        <taxon>rosids</taxon>
        <taxon>fabids</taxon>
        <taxon>Rosales</taxon>
        <taxon>Rosaceae</taxon>
        <taxon>Rosoideae</taxon>
        <taxon>Rosoideae incertae sedis</taxon>
        <taxon>Rubus</taxon>
    </lineage>
</organism>
<feature type="domain" description="Isopenicillin N synthase-like Fe(2+) 2OG dioxygenase" evidence="5">
    <location>
        <begin position="91"/>
        <end position="150"/>
    </location>
</feature>
<dbReference type="PANTHER" id="PTHR10209:SF546">
    <property type="entry name" value="1-AMINOCYCLOPROPANE-1-CARBOXYLATE OXIDASE HOMOLOG 4-LIKE"/>
    <property type="match status" value="1"/>
</dbReference>
<sequence length="172" mass="19532">MAYAEYEPQASFLQLCLFNTKATYWHDSLQVWMGPELAKVDEIPEICCNEVVAWDLHATKVAESVMELLSEWLGLEAGKFKEFTFLDARVLVGHCYPYYPQHDWTVGITSHTDPGIVTVLLQNHVPGLQVRHEDEWVDIKAVPRGLIVNVWRHASGYFFCFGSLAMGQAITS</sequence>
<keyword evidence="7" id="KW-1185">Reference proteome</keyword>
<dbReference type="GO" id="GO:0046872">
    <property type="term" value="F:metal ion binding"/>
    <property type="evidence" value="ECO:0007669"/>
    <property type="project" value="UniProtKB-KW"/>
</dbReference>
<name>A0AAW1WBU2_RUBAR</name>
<evidence type="ECO:0000256" key="3">
    <source>
        <dbReference type="ARBA" id="ARBA00023002"/>
    </source>
</evidence>
<dbReference type="AlphaFoldDB" id="A0AAW1WBU2"/>
<dbReference type="EMBL" id="JBEDUW010000006">
    <property type="protein sequence ID" value="KAK9921321.1"/>
    <property type="molecule type" value="Genomic_DNA"/>
</dbReference>
<reference evidence="6 7" key="1">
    <citation type="journal article" date="2023" name="G3 (Bethesda)">
        <title>A chromosome-length genome assembly and annotation of blackberry (Rubus argutus, cv. 'Hillquist').</title>
        <authorList>
            <person name="Bruna T."/>
            <person name="Aryal R."/>
            <person name="Dudchenko O."/>
            <person name="Sargent D.J."/>
            <person name="Mead D."/>
            <person name="Buti M."/>
            <person name="Cavallini A."/>
            <person name="Hytonen T."/>
            <person name="Andres J."/>
            <person name="Pham M."/>
            <person name="Weisz D."/>
            <person name="Mascagni F."/>
            <person name="Usai G."/>
            <person name="Natali L."/>
            <person name="Bassil N."/>
            <person name="Fernandez G.E."/>
            <person name="Lomsadze A."/>
            <person name="Armour M."/>
            <person name="Olukolu B."/>
            <person name="Poorten T."/>
            <person name="Britton C."/>
            <person name="Davik J."/>
            <person name="Ashrafi H."/>
            <person name="Aiden E.L."/>
            <person name="Borodovsky M."/>
            <person name="Worthington M."/>
        </authorList>
    </citation>
    <scope>NUCLEOTIDE SEQUENCE [LARGE SCALE GENOMIC DNA]</scope>
    <source>
        <tissue evidence="6">Leaf</tissue>
    </source>
</reference>
<keyword evidence="2" id="KW-0479">Metal-binding</keyword>
<gene>
    <name evidence="6" type="ORF">M0R45_029834</name>
</gene>
<evidence type="ECO:0000256" key="1">
    <source>
        <dbReference type="ARBA" id="ARBA00008056"/>
    </source>
</evidence>
<dbReference type="InterPro" id="IPR027443">
    <property type="entry name" value="IPNS-like_sf"/>
</dbReference>
<dbReference type="Gene3D" id="2.60.120.330">
    <property type="entry name" value="B-lactam Antibiotic, Isopenicillin N Synthase, Chain"/>
    <property type="match status" value="1"/>
</dbReference>
<dbReference type="SUPFAM" id="SSF51197">
    <property type="entry name" value="Clavaminate synthase-like"/>
    <property type="match status" value="1"/>
</dbReference>
<protein>
    <recommendedName>
        <fullName evidence="5">Isopenicillin N synthase-like Fe(2+) 2OG dioxygenase domain-containing protein</fullName>
    </recommendedName>
</protein>
<comment type="similarity">
    <text evidence="1">Belongs to the iron/ascorbate-dependent oxidoreductase family.</text>
</comment>
<comment type="caution">
    <text evidence="6">The sequence shown here is derived from an EMBL/GenBank/DDBJ whole genome shotgun (WGS) entry which is preliminary data.</text>
</comment>
<evidence type="ECO:0000313" key="7">
    <source>
        <dbReference type="Proteomes" id="UP001457282"/>
    </source>
</evidence>
<dbReference type="PANTHER" id="PTHR10209">
    <property type="entry name" value="OXIDOREDUCTASE, 2OG-FE II OXYGENASE FAMILY PROTEIN"/>
    <property type="match status" value="1"/>
</dbReference>
<dbReference type="InterPro" id="IPR044861">
    <property type="entry name" value="IPNS-like_FE2OG_OXY"/>
</dbReference>
<keyword evidence="3" id="KW-0560">Oxidoreductase</keyword>
<dbReference type="GO" id="GO:0016491">
    <property type="term" value="F:oxidoreductase activity"/>
    <property type="evidence" value="ECO:0007669"/>
    <property type="project" value="UniProtKB-KW"/>
</dbReference>
<keyword evidence="4" id="KW-0408">Iron</keyword>
<evidence type="ECO:0000256" key="2">
    <source>
        <dbReference type="ARBA" id="ARBA00022723"/>
    </source>
</evidence>
<accession>A0AAW1WBU2</accession>
<evidence type="ECO:0000259" key="5">
    <source>
        <dbReference type="Pfam" id="PF03171"/>
    </source>
</evidence>